<protein>
    <submittedName>
        <fullName evidence="3 4">Uncharacterized protein</fullName>
    </submittedName>
</protein>
<dbReference type="GeneID" id="17302753"/>
<evidence type="ECO:0000313" key="4">
    <source>
        <dbReference type="EnsemblProtists" id="EKX46036"/>
    </source>
</evidence>
<dbReference type="PaxDb" id="55529-EKX46036"/>
<reference evidence="3 5" key="1">
    <citation type="journal article" date="2012" name="Nature">
        <title>Algal genomes reveal evolutionary mosaicism and the fate of nucleomorphs.</title>
        <authorList>
            <consortium name="DOE Joint Genome Institute"/>
            <person name="Curtis B.A."/>
            <person name="Tanifuji G."/>
            <person name="Burki F."/>
            <person name="Gruber A."/>
            <person name="Irimia M."/>
            <person name="Maruyama S."/>
            <person name="Arias M.C."/>
            <person name="Ball S.G."/>
            <person name="Gile G.H."/>
            <person name="Hirakawa Y."/>
            <person name="Hopkins J.F."/>
            <person name="Kuo A."/>
            <person name="Rensing S.A."/>
            <person name="Schmutz J."/>
            <person name="Symeonidi A."/>
            <person name="Elias M."/>
            <person name="Eveleigh R.J."/>
            <person name="Herman E.K."/>
            <person name="Klute M.J."/>
            <person name="Nakayama T."/>
            <person name="Obornik M."/>
            <person name="Reyes-Prieto A."/>
            <person name="Armbrust E.V."/>
            <person name="Aves S.J."/>
            <person name="Beiko R.G."/>
            <person name="Coutinho P."/>
            <person name="Dacks J.B."/>
            <person name="Durnford D.G."/>
            <person name="Fast N.M."/>
            <person name="Green B.R."/>
            <person name="Grisdale C.J."/>
            <person name="Hempel F."/>
            <person name="Henrissat B."/>
            <person name="Hoppner M.P."/>
            <person name="Ishida K."/>
            <person name="Kim E."/>
            <person name="Koreny L."/>
            <person name="Kroth P.G."/>
            <person name="Liu Y."/>
            <person name="Malik S.B."/>
            <person name="Maier U.G."/>
            <person name="McRose D."/>
            <person name="Mock T."/>
            <person name="Neilson J.A."/>
            <person name="Onodera N.T."/>
            <person name="Poole A.M."/>
            <person name="Pritham E.J."/>
            <person name="Richards T.A."/>
            <person name="Rocap G."/>
            <person name="Roy S.W."/>
            <person name="Sarai C."/>
            <person name="Schaack S."/>
            <person name="Shirato S."/>
            <person name="Slamovits C.H."/>
            <person name="Spencer D.F."/>
            <person name="Suzuki S."/>
            <person name="Worden A.Z."/>
            <person name="Zauner S."/>
            <person name="Barry K."/>
            <person name="Bell C."/>
            <person name="Bharti A.K."/>
            <person name="Crow J.A."/>
            <person name="Grimwood J."/>
            <person name="Kramer R."/>
            <person name="Lindquist E."/>
            <person name="Lucas S."/>
            <person name="Salamov A."/>
            <person name="McFadden G.I."/>
            <person name="Lane C.E."/>
            <person name="Keeling P.J."/>
            <person name="Gray M.W."/>
            <person name="Grigoriev I.V."/>
            <person name="Archibald J.M."/>
        </authorList>
    </citation>
    <scope>NUCLEOTIDE SEQUENCE</scope>
    <source>
        <strain evidence="3 5">CCMP2712</strain>
    </source>
</reference>
<feature type="signal peptide" evidence="2">
    <location>
        <begin position="1"/>
        <end position="18"/>
    </location>
</feature>
<dbReference type="EMBL" id="JH992996">
    <property type="protein sequence ID" value="EKX46036.1"/>
    <property type="molecule type" value="Genomic_DNA"/>
</dbReference>
<name>L1JBY6_GUITC</name>
<accession>L1JBY6</accession>
<gene>
    <name evidence="3" type="ORF">GUITHDRAFT_108073</name>
</gene>
<dbReference type="HOGENOM" id="CLU_1083574_0_0_1"/>
<dbReference type="KEGG" id="gtt:GUITHDRAFT_108073"/>
<keyword evidence="5" id="KW-1185">Reference proteome</keyword>
<evidence type="ECO:0000256" key="1">
    <source>
        <dbReference type="SAM" id="MobiDB-lite"/>
    </source>
</evidence>
<dbReference type="RefSeq" id="XP_005833016.1">
    <property type="nucleotide sequence ID" value="XM_005832959.1"/>
</dbReference>
<sequence length="257" mass="28056">MVAALAMASAALILLVWGGRTQSARSLEEEEDGDKVKVRVVETPYPGPGAGYYPYPGMAPMPRPSTVIASYPKPEKVLLPESVALNTYSNYPYGPLPSSTVQPLVPQPPPNMPPFTPWGMMQPSMTQIKIGKSEGDDEGEITVNVPQQPDWVNFPAVQLDPDSAPFGSTPNTVNYTFMRNYPIMPQIPPPVDLFTGSGPNNEPPASVVGMTPLSSKPLKITGEPDDKSARKKQKRMLRQMQQLERYANGLQSSMSRK</sequence>
<reference evidence="5" key="2">
    <citation type="submission" date="2012-11" db="EMBL/GenBank/DDBJ databases">
        <authorList>
            <person name="Kuo A."/>
            <person name="Curtis B.A."/>
            <person name="Tanifuji G."/>
            <person name="Burki F."/>
            <person name="Gruber A."/>
            <person name="Irimia M."/>
            <person name="Maruyama S."/>
            <person name="Arias M.C."/>
            <person name="Ball S.G."/>
            <person name="Gile G.H."/>
            <person name="Hirakawa Y."/>
            <person name="Hopkins J.F."/>
            <person name="Rensing S.A."/>
            <person name="Schmutz J."/>
            <person name="Symeonidi A."/>
            <person name="Elias M."/>
            <person name="Eveleigh R.J."/>
            <person name="Herman E.K."/>
            <person name="Klute M.J."/>
            <person name="Nakayama T."/>
            <person name="Obornik M."/>
            <person name="Reyes-Prieto A."/>
            <person name="Armbrust E.V."/>
            <person name="Aves S.J."/>
            <person name="Beiko R.G."/>
            <person name="Coutinho P."/>
            <person name="Dacks J.B."/>
            <person name="Durnford D.G."/>
            <person name="Fast N.M."/>
            <person name="Green B.R."/>
            <person name="Grisdale C."/>
            <person name="Hempe F."/>
            <person name="Henrissat B."/>
            <person name="Hoppner M.P."/>
            <person name="Ishida K.-I."/>
            <person name="Kim E."/>
            <person name="Koreny L."/>
            <person name="Kroth P.G."/>
            <person name="Liu Y."/>
            <person name="Malik S.-B."/>
            <person name="Maier U.G."/>
            <person name="McRose D."/>
            <person name="Mock T."/>
            <person name="Neilson J.A."/>
            <person name="Onodera N.T."/>
            <person name="Poole A.M."/>
            <person name="Pritham E.J."/>
            <person name="Richards T.A."/>
            <person name="Rocap G."/>
            <person name="Roy S.W."/>
            <person name="Sarai C."/>
            <person name="Schaack S."/>
            <person name="Shirato S."/>
            <person name="Slamovits C.H."/>
            <person name="Spencer D.F."/>
            <person name="Suzuki S."/>
            <person name="Worden A.Z."/>
            <person name="Zauner S."/>
            <person name="Barry K."/>
            <person name="Bell C."/>
            <person name="Bharti A.K."/>
            <person name="Crow J.A."/>
            <person name="Grimwood J."/>
            <person name="Kramer R."/>
            <person name="Lindquist E."/>
            <person name="Lucas S."/>
            <person name="Salamov A."/>
            <person name="McFadden G.I."/>
            <person name="Lane C.E."/>
            <person name="Keeling P.J."/>
            <person name="Gray M.W."/>
            <person name="Grigoriev I.V."/>
            <person name="Archibald J.M."/>
        </authorList>
    </citation>
    <scope>NUCLEOTIDE SEQUENCE</scope>
    <source>
        <strain evidence="5">CCMP2712</strain>
    </source>
</reference>
<feature type="region of interest" description="Disordered" evidence="1">
    <location>
        <begin position="207"/>
        <end position="237"/>
    </location>
</feature>
<feature type="chain" id="PRO_5008771116" evidence="2">
    <location>
        <begin position="19"/>
        <end position="257"/>
    </location>
</feature>
<dbReference type="EnsemblProtists" id="EKX46036">
    <property type="protein sequence ID" value="EKX46036"/>
    <property type="gene ID" value="GUITHDRAFT_108073"/>
</dbReference>
<evidence type="ECO:0000313" key="5">
    <source>
        <dbReference type="Proteomes" id="UP000011087"/>
    </source>
</evidence>
<evidence type="ECO:0000313" key="3">
    <source>
        <dbReference type="EMBL" id="EKX46036.1"/>
    </source>
</evidence>
<dbReference type="AlphaFoldDB" id="L1JBY6"/>
<keyword evidence="2" id="KW-0732">Signal</keyword>
<proteinExistence type="predicted"/>
<evidence type="ECO:0000256" key="2">
    <source>
        <dbReference type="SAM" id="SignalP"/>
    </source>
</evidence>
<reference evidence="4" key="3">
    <citation type="submission" date="2015-06" db="UniProtKB">
        <authorList>
            <consortium name="EnsemblProtists"/>
        </authorList>
    </citation>
    <scope>IDENTIFICATION</scope>
</reference>
<organism evidence="3">
    <name type="scientific">Guillardia theta (strain CCMP2712)</name>
    <name type="common">Cryptophyte</name>
    <dbReference type="NCBI Taxonomy" id="905079"/>
    <lineage>
        <taxon>Eukaryota</taxon>
        <taxon>Cryptophyceae</taxon>
        <taxon>Pyrenomonadales</taxon>
        <taxon>Geminigeraceae</taxon>
        <taxon>Guillardia</taxon>
    </lineage>
</organism>
<dbReference type="Proteomes" id="UP000011087">
    <property type="component" value="Unassembled WGS sequence"/>
</dbReference>